<accession>A0A0G4J550</accession>
<gene>
    <name evidence="1" type="ORF">PBRA_009108</name>
</gene>
<reference evidence="1 2" key="1">
    <citation type="submission" date="2015-02" db="EMBL/GenBank/DDBJ databases">
        <authorList>
            <person name="Chooi Y.-H."/>
        </authorList>
    </citation>
    <scope>NUCLEOTIDE SEQUENCE [LARGE SCALE GENOMIC DNA]</scope>
    <source>
        <strain evidence="1">E3</strain>
    </source>
</reference>
<keyword evidence="2" id="KW-1185">Reference proteome</keyword>
<dbReference type="Proteomes" id="UP000039324">
    <property type="component" value="Unassembled WGS sequence"/>
</dbReference>
<protein>
    <submittedName>
        <fullName evidence="1">Uncharacterized protein</fullName>
    </submittedName>
</protein>
<evidence type="ECO:0000313" key="2">
    <source>
        <dbReference type="Proteomes" id="UP000039324"/>
    </source>
</evidence>
<evidence type="ECO:0000313" key="1">
    <source>
        <dbReference type="EMBL" id="CEP02524.1"/>
    </source>
</evidence>
<organism evidence="1 2">
    <name type="scientific">Plasmodiophora brassicae</name>
    <name type="common">Clubroot disease agent</name>
    <dbReference type="NCBI Taxonomy" id="37360"/>
    <lineage>
        <taxon>Eukaryota</taxon>
        <taxon>Sar</taxon>
        <taxon>Rhizaria</taxon>
        <taxon>Endomyxa</taxon>
        <taxon>Phytomyxea</taxon>
        <taxon>Plasmodiophorida</taxon>
        <taxon>Plasmodiophoridae</taxon>
        <taxon>Plasmodiophora</taxon>
    </lineage>
</organism>
<proteinExistence type="predicted"/>
<dbReference type="EMBL" id="CDSF01000130">
    <property type="protein sequence ID" value="CEP02524.1"/>
    <property type="molecule type" value="Genomic_DNA"/>
</dbReference>
<sequence>MAESGPGPDATFRERFDMIANRCEMAGAIMEVPPNADDDETMRSSANIVDTMFALAKDLTRLLIEVLVALTFDAPNDQALSLAGVLRELLPTAVQFDRVLTIKAGALIKGAAAWDRLHPERNDRNNIIAFWALGARLHPFDDALRFIVEPFPCLTLLSHTLFEDAKAIDVRERKSAGFVKVITGHLSSLCPLTEHVESFAASVFLLATCSSMTNVQKRIRIDSVIGPETLATVFIGSDDFLSKLIRRAVGPFITDDFPEYRDVVDAVRSSIESRHFLALASKHGALAKHYVDRGLTIAPSIELEPWMCGALPLEAGLCGGLLIPLPPYLLELFEKPGVCRRAHVLVCGLLHIGLVAGPLGKRAPLLPDPREGCRIDSGVLCDEDIYDASDAFPTAVSFALLATALSDLLLVDFGTAKALDVALTKPMPSRFAGLHVLPVAFCSRPAAGKFPLPAEARRRDDWTHTLTPGQMMCSPDVSDTVLCTGVLLELPTNEVVMVGATHALFKPQELQDLGCKCLPVPLSSMHQNRLNSTKVYHRDRKELIGNLLRVVDDITRIRSSEDCYELNEFDCCFIRVDNAVQEKFANVIHGIQLRRLASIEDLEHQQLHSQDYETPYRLYVDQELLPSVGFRKVRFLFRQDYWTKRGKGGILKRAVFQMDDNDGADDADSDGACNSPIFDIHGTVYGKFRDIMDKPRMFAIMPRPPELAHSRII</sequence>
<name>A0A0G4J550_PLABS</name>
<dbReference type="AlphaFoldDB" id="A0A0G4J550"/>